<dbReference type="InterPro" id="IPR015915">
    <property type="entry name" value="Kelch-typ_b-propeller"/>
</dbReference>
<dbReference type="InterPro" id="IPR006652">
    <property type="entry name" value="Kelch_1"/>
</dbReference>
<proteinExistence type="predicted"/>
<evidence type="ECO:0000313" key="3">
    <source>
        <dbReference type="Proteomes" id="UP000467841"/>
    </source>
</evidence>
<dbReference type="PANTHER" id="PTHR24414">
    <property type="entry name" value="F-BOX/KELCH-REPEAT PROTEIN SKIP4"/>
    <property type="match status" value="1"/>
</dbReference>
<dbReference type="Gene3D" id="2.120.10.80">
    <property type="entry name" value="Kelch-type beta propeller"/>
    <property type="match status" value="1"/>
</dbReference>
<dbReference type="SUPFAM" id="SSF117281">
    <property type="entry name" value="Kelch motif"/>
    <property type="match status" value="1"/>
</dbReference>
<protein>
    <recommendedName>
        <fullName evidence="1">F-box domain-containing protein</fullName>
    </recommendedName>
</protein>
<dbReference type="CDD" id="cd22152">
    <property type="entry name" value="F-box_AtAFR-like"/>
    <property type="match status" value="1"/>
</dbReference>
<dbReference type="SMART" id="SM00612">
    <property type="entry name" value="Kelch"/>
    <property type="match status" value="1"/>
</dbReference>
<comment type="caution">
    <text evidence="2">The sequence shown here is derived from an EMBL/GenBank/DDBJ whole genome shotgun (WGS) entry which is preliminary data.</text>
</comment>
<organism evidence="2 3">
    <name type="scientific">Microthlaspi erraticum</name>
    <dbReference type="NCBI Taxonomy" id="1685480"/>
    <lineage>
        <taxon>Eukaryota</taxon>
        <taxon>Viridiplantae</taxon>
        <taxon>Streptophyta</taxon>
        <taxon>Embryophyta</taxon>
        <taxon>Tracheophyta</taxon>
        <taxon>Spermatophyta</taxon>
        <taxon>Magnoliopsida</taxon>
        <taxon>eudicotyledons</taxon>
        <taxon>Gunneridae</taxon>
        <taxon>Pentapetalae</taxon>
        <taxon>rosids</taxon>
        <taxon>malvids</taxon>
        <taxon>Brassicales</taxon>
        <taxon>Brassicaceae</taxon>
        <taxon>Coluteocarpeae</taxon>
        <taxon>Microthlaspi</taxon>
    </lineage>
</organism>
<gene>
    <name evidence="2" type="ORF">MERR_LOCUS20562</name>
</gene>
<dbReference type="InterPro" id="IPR036047">
    <property type="entry name" value="F-box-like_dom_sf"/>
</dbReference>
<dbReference type="Proteomes" id="UP000467841">
    <property type="component" value="Unassembled WGS sequence"/>
</dbReference>
<dbReference type="Pfam" id="PF25210">
    <property type="entry name" value="Kelch_FKB95"/>
    <property type="match status" value="1"/>
</dbReference>
<reference evidence="2" key="1">
    <citation type="submission" date="2020-01" db="EMBL/GenBank/DDBJ databases">
        <authorList>
            <person name="Mishra B."/>
        </authorList>
    </citation>
    <scope>NUCLEOTIDE SEQUENCE [LARGE SCALE GENOMIC DNA]</scope>
</reference>
<dbReference type="Pfam" id="PF00646">
    <property type="entry name" value="F-box"/>
    <property type="match status" value="1"/>
</dbReference>
<dbReference type="SUPFAM" id="SSF81383">
    <property type="entry name" value="F-box domain"/>
    <property type="match status" value="1"/>
</dbReference>
<dbReference type="EMBL" id="CACVBM020001129">
    <property type="protein sequence ID" value="CAA7033327.1"/>
    <property type="molecule type" value="Genomic_DNA"/>
</dbReference>
<dbReference type="OrthoDB" id="45365at2759"/>
<name>A0A6D2IVV5_9BRAS</name>
<evidence type="ECO:0000313" key="2">
    <source>
        <dbReference type="EMBL" id="CAA7033327.1"/>
    </source>
</evidence>
<feature type="domain" description="F-box" evidence="1">
    <location>
        <begin position="16"/>
        <end position="62"/>
    </location>
</feature>
<dbReference type="InterPro" id="IPR057499">
    <property type="entry name" value="Kelch_FKB95"/>
</dbReference>
<dbReference type="InterPro" id="IPR001810">
    <property type="entry name" value="F-box_dom"/>
</dbReference>
<dbReference type="PROSITE" id="PS50181">
    <property type="entry name" value="FBOX"/>
    <property type="match status" value="1"/>
</dbReference>
<evidence type="ECO:0000259" key="1">
    <source>
        <dbReference type="PROSITE" id="PS50181"/>
    </source>
</evidence>
<sequence length="398" mass="45795">MISEKTQRTKTIHQPPFSFSLIPDEITENILARVSRWNYPSLSLVSKRFRSLVSSMQIYKTRSQIGSQETCFYVYLELRNNPYRSWFSLWTKPNQTPTKLRWKNWYKKDSSGKFSVVPLPFSSSHSPHITNSTKIIGSEIYIIGGPFEEPSSSVRILDCRSHTWRDGPNMTLARENAGALFSDNKIYVMGGCHIDEDFANWIEVFDMKTQSWTALPGPGADEDELRSLLHECYYIDIVDVRDGKLYLAIDEKEYAYDPKDGTWKLVRDQPNFLLDTLVVAYEIENVMYGCMSSGVLKWFDSKTDGGEWREIKGLEKLRGHCTNGLRTGRAFDITEDGRKLLVMWKLSGDKGKNKIWYARISLESRCNGREVWGNVECVDVLTFPGESFDTFFCLTASV</sequence>
<dbReference type="AlphaFoldDB" id="A0A6D2IVV5"/>
<dbReference type="PANTHER" id="PTHR24414:SF138">
    <property type="entry name" value="F-BOX DOMAIN-CONTAINING PROTEIN"/>
    <property type="match status" value="1"/>
</dbReference>
<dbReference type="InterPro" id="IPR050354">
    <property type="entry name" value="F-box/kelch-repeat_ARATH"/>
</dbReference>
<keyword evidence="3" id="KW-1185">Reference proteome</keyword>
<accession>A0A6D2IVV5</accession>
<dbReference type="SMART" id="SM00256">
    <property type="entry name" value="FBOX"/>
    <property type="match status" value="1"/>
</dbReference>